<dbReference type="Proteomes" id="UP000198251">
    <property type="component" value="Chromosome I"/>
</dbReference>
<evidence type="ECO:0000259" key="1">
    <source>
        <dbReference type="PROSITE" id="PS50075"/>
    </source>
</evidence>
<dbReference type="InterPro" id="IPR009081">
    <property type="entry name" value="PP-bd_ACP"/>
</dbReference>
<dbReference type="SUPFAM" id="SSF47336">
    <property type="entry name" value="ACP-like"/>
    <property type="match status" value="1"/>
</dbReference>
<feature type="domain" description="Carrier" evidence="1">
    <location>
        <begin position="1"/>
        <end position="78"/>
    </location>
</feature>
<dbReference type="EMBL" id="LT607733">
    <property type="protein sequence ID" value="SCG19502.1"/>
    <property type="molecule type" value="Genomic_DNA"/>
</dbReference>
<dbReference type="Gene3D" id="1.10.1200.10">
    <property type="entry name" value="ACP-like"/>
    <property type="match status" value="1"/>
</dbReference>
<keyword evidence="3" id="KW-1185">Reference proteome</keyword>
<reference evidence="2 3" key="1">
    <citation type="submission" date="2016-06" db="EMBL/GenBank/DDBJ databases">
        <authorList>
            <person name="Kjaerup R.B."/>
            <person name="Dalgaard T.S."/>
            <person name="Juul-Madsen H.R."/>
        </authorList>
    </citation>
    <scope>NUCLEOTIDE SEQUENCE [LARGE SCALE GENOMIC DNA]</scope>
    <source>
        <strain evidence="2 3">DSM 43913</strain>
    </source>
</reference>
<evidence type="ECO:0000313" key="2">
    <source>
        <dbReference type="EMBL" id="SCG19502.1"/>
    </source>
</evidence>
<dbReference type="PROSITE" id="PS50075">
    <property type="entry name" value="CARRIER"/>
    <property type="match status" value="1"/>
</dbReference>
<protein>
    <submittedName>
        <fullName evidence="2">Acyl carrier protein</fullName>
    </submittedName>
</protein>
<dbReference type="Pfam" id="PF00550">
    <property type="entry name" value="PP-binding"/>
    <property type="match status" value="1"/>
</dbReference>
<evidence type="ECO:0000313" key="3">
    <source>
        <dbReference type="Proteomes" id="UP000198251"/>
    </source>
</evidence>
<gene>
    <name evidence="2" type="ORF">GA0070610_5877</name>
</gene>
<accession>A0A1C5GIT0</accession>
<name>A0A1C5GIT0_MICEH</name>
<sequence length="83" mass="9407">MMENIRRQVRAFLARYVRDREIADDENIFAAGDVNSLFVMQLVLFVESELDCPVADEDLELENFSSIDAIVALVGRRTATVRG</sequence>
<proteinExistence type="predicted"/>
<organism evidence="2 3">
    <name type="scientific">Micromonospora echinofusca</name>
    <dbReference type="NCBI Taxonomy" id="47858"/>
    <lineage>
        <taxon>Bacteria</taxon>
        <taxon>Bacillati</taxon>
        <taxon>Actinomycetota</taxon>
        <taxon>Actinomycetes</taxon>
        <taxon>Micromonosporales</taxon>
        <taxon>Micromonosporaceae</taxon>
        <taxon>Micromonospora</taxon>
    </lineage>
</organism>
<dbReference type="AlphaFoldDB" id="A0A1C5GIT0"/>
<dbReference type="InterPro" id="IPR036736">
    <property type="entry name" value="ACP-like_sf"/>
</dbReference>